<dbReference type="PANTHER" id="PTHR10073:SF12">
    <property type="entry name" value="DNA MISMATCH REPAIR PROTEIN MLH1"/>
    <property type="match status" value="1"/>
</dbReference>
<evidence type="ECO:0000313" key="9">
    <source>
        <dbReference type="Proteomes" id="UP000005203"/>
    </source>
</evidence>
<evidence type="ECO:0000256" key="5">
    <source>
        <dbReference type="ARBA" id="ARBA00023242"/>
    </source>
</evidence>
<dbReference type="InterPro" id="IPR038973">
    <property type="entry name" value="MutL/Mlh/Pms-like"/>
</dbReference>
<evidence type="ECO:0000256" key="2">
    <source>
        <dbReference type="ARBA" id="ARBA00006082"/>
    </source>
</evidence>
<keyword evidence="6" id="KW-0175">Coiled coil</keyword>
<dbReference type="SMART" id="SM01340">
    <property type="entry name" value="DNA_mis_repair"/>
    <property type="match status" value="1"/>
</dbReference>
<dbReference type="GO" id="GO:0140664">
    <property type="term" value="F:ATP-dependent DNA damage sensor activity"/>
    <property type="evidence" value="ECO:0007669"/>
    <property type="project" value="InterPro"/>
</dbReference>
<dbReference type="InterPro" id="IPR013507">
    <property type="entry name" value="DNA_mismatch_S5_2-like"/>
</dbReference>
<keyword evidence="5" id="KW-0539">Nucleus</keyword>
<reference evidence="10" key="2">
    <citation type="submission" date="2025-04" db="UniProtKB">
        <authorList>
            <consortium name="RefSeq"/>
        </authorList>
    </citation>
    <scope>IDENTIFICATION</scope>
    <source>
        <strain evidence="10">DH4</strain>
        <tissue evidence="10">Whole body</tissue>
    </source>
</reference>
<dbReference type="RefSeq" id="XP_001120100.2">
    <property type="nucleotide sequence ID" value="XM_001120100.5"/>
</dbReference>
<feature type="coiled-coil region" evidence="6">
    <location>
        <begin position="586"/>
        <end position="634"/>
    </location>
</feature>
<dbReference type="Pfam" id="PF13589">
    <property type="entry name" value="HATPase_c_3"/>
    <property type="match status" value="1"/>
</dbReference>
<dbReference type="FunFam" id="3.30.230.10:FF:000014">
    <property type="entry name" value="DNA mismatch repair protein Mlh1"/>
    <property type="match status" value="1"/>
</dbReference>
<feature type="domain" description="DNA mismatch repair protein S5" evidence="7">
    <location>
        <begin position="215"/>
        <end position="334"/>
    </location>
</feature>
<dbReference type="KEGG" id="ame:724296"/>
<keyword evidence="3" id="KW-0227">DNA damage</keyword>
<dbReference type="Gene3D" id="3.30.230.10">
    <property type="match status" value="1"/>
</dbReference>
<comment type="subcellular location">
    <subcellularLocation>
        <location evidence="1">Nucleus</location>
    </subcellularLocation>
</comment>
<accession>A0A8B6XDX8</accession>
<gene>
    <name evidence="8" type="primary">724296</name>
    <name evidence="10" type="synonym">LOC724296</name>
</gene>
<dbReference type="AlphaFoldDB" id="A0A7M7FXR2"/>
<organism evidence="8">
    <name type="scientific">Apis mellifera</name>
    <name type="common">Honeybee</name>
    <dbReference type="NCBI Taxonomy" id="7460"/>
    <lineage>
        <taxon>Eukaryota</taxon>
        <taxon>Metazoa</taxon>
        <taxon>Ecdysozoa</taxon>
        <taxon>Arthropoda</taxon>
        <taxon>Hexapoda</taxon>
        <taxon>Insecta</taxon>
        <taxon>Pterygota</taxon>
        <taxon>Neoptera</taxon>
        <taxon>Endopterygota</taxon>
        <taxon>Hymenoptera</taxon>
        <taxon>Apocrita</taxon>
        <taxon>Aculeata</taxon>
        <taxon>Apoidea</taxon>
        <taxon>Anthophila</taxon>
        <taxon>Apidae</taxon>
        <taxon>Apis</taxon>
    </lineage>
</organism>
<dbReference type="NCBIfam" id="TIGR00585">
    <property type="entry name" value="mutl"/>
    <property type="match status" value="1"/>
</dbReference>
<name>A0A7M7FXR2_APIME</name>
<dbReference type="Pfam" id="PF16413">
    <property type="entry name" value="Mlh1_C"/>
    <property type="match status" value="1"/>
</dbReference>
<keyword evidence="9" id="KW-1185">Reference proteome</keyword>
<evidence type="ECO:0000313" key="8">
    <source>
        <dbReference type="EnsemblMetazoa" id="XP_001120100"/>
    </source>
</evidence>
<dbReference type="InterPro" id="IPR032189">
    <property type="entry name" value="Mlh1_C"/>
</dbReference>
<dbReference type="InterPro" id="IPR014762">
    <property type="entry name" value="DNA_mismatch_repair_CS"/>
</dbReference>
<dbReference type="GO" id="GO:0032389">
    <property type="term" value="C:MutLalpha complex"/>
    <property type="evidence" value="ECO:0007669"/>
    <property type="project" value="TreeGrafter"/>
</dbReference>
<sequence>MNTSGKIKKLDEVVVNRIAAGEVIQRPENALKELIENSLDAKANNIQIIAKEGGLKLLQIQDNGTGIRKEDMEIVCERFTTSKLQTFEDLQTISTFGFRGEALASISHISLLTITTKTADEKCAYKASYVDGKLKAPLKSCAGNQGTTIVIENLFYNVATRRKALSNPNEEFNRITDVVTKYAIHNADTGFVLKKHGEIAPQIRTPHNSTKMNNIRILYGNPVFRELLEVEFKDDTYKFKMHALITNANYTNKKMIFLLFINNRLVKSSSIQKMLEELYSFYLPKKTHPWCYISLEIDPRNIDVNVHPTKHEVKFLHENSIIERMKLALDEKLSANSASRTFYLKTRLPKADITKEVLKEILPEYEEDNSNKIKKIRPQEMIRTDASDQKLDKFNFMIHKEMKNIKNDDNIQTHLNINTQNSIEENNTDEENIDKIECLTSDTINIQQKDKSAHVIDNEKNTDKIQCLTPNVIDIQQKDKSMHNITTTVAKEKSNSPWSNIINDSSPSTSDLLASDESNINLCIQNINKEEEEKLNTTQDILEITNDEIDEDTADSIKDKCIDVIADKARKQVYKCFGNKSTKSEEKKIIDKNDTSKQEIKNYESEENKQLDEIQNVEQTSREINNDNDKNNDNKCSYEFKSYSINNFRREVKLTSVLKLRKEVEDACHEGVKQILSELTFVGCIDQSSALIQSGVNLYLCNTQKLAEEHFYEIMLYDFANYAVIKFSEALPLYDLAMLGLDTKEAGWTEEDGPKEELATSVKELLLEKADMLKEYFSIVIDKKGNLKSLPVLLEKYFPSIEGLPLYILRLATEVEWSTEQPCFRNICRETAKYYSQISPVHDTHDWKYITEHVLYSTIKESFLPPKQFAHDSTILQIASLPELYKVFERC</sequence>
<dbReference type="FunFam" id="3.30.565.10:FF:000109">
    <property type="entry name" value="Related to MLH1-DNA mismatch repair protein"/>
    <property type="match status" value="1"/>
</dbReference>
<evidence type="ECO:0000256" key="3">
    <source>
        <dbReference type="ARBA" id="ARBA00022763"/>
    </source>
</evidence>
<evidence type="ECO:0000259" key="7">
    <source>
        <dbReference type="SMART" id="SM01340"/>
    </source>
</evidence>
<dbReference type="InterPro" id="IPR014721">
    <property type="entry name" value="Ribsml_uS5_D2-typ_fold_subgr"/>
</dbReference>
<protein>
    <submittedName>
        <fullName evidence="10">DNA mismatch repair protein Mlh1 isoform X1</fullName>
    </submittedName>
</protein>
<dbReference type="GO" id="GO:0016887">
    <property type="term" value="F:ATP hydrolysis activity"/>
    <property type="evidence" value="ECO:0007669"/>
    <property type="project" value="InterPro"/>
</dbReference>
<dbReference type="Gene3D" id="3.30.565.10">
    <property type="entry name" value="Histidine kinase-like ATPase, C-terminal domain"/>
    <property type="match status" value="1"/>
</dbReference>
<evidence type="ECO:0000256" key="1">
    <source>
        <dbReference type="ARBA" id="ARBA00004123"/>
    </source>
</evidence>
<dbReference type="SUPFAM" id="SSF54211">
    <property type="entry name" value="Ribosomal protein S5 domain 2-like"/>
    <property type="match status" value="1"/>
</dbReference>
<evidence type="ECO:0000256" key="4">
    <source>
        <dbReference type="ARBA" id="ARBA00023204"/>
    </source>
</evidence>
<dbReference type="EnsemblMetazoa" id="XM_001120100">
    <property type="protein sequence ID" value="XP_001120100"/>
    <property type="gene ID" value="LOC724296"/>
</dbReference>
<dbReference type="InterPro" id="IPR020568">
    <property type="entry name" value="Ribosomal_Su5_D2-typ_SF"/>
</dbReference>
<dbReference type="CDD" id="cd16926">
    <property type="entry name" value="HATPase_MutL-MLH-PMS-like"/>
    <property type="match status" value="1"/>
</dbReference>
<dbReference type="Pfam" id="PF01119">
    <property type="entry name" value="DNA_mis_repair"/>
    <property type="match status" value="1"/>
</dbReference>
<dbReference type="PANTHER" id="PTHR10073">
    <property type="entry name" value="DNA MISMATCH REPAIR PROTEIN MLH, PMS, MUTL"/>
    <property type="match status" value="1"/>
</dbReference>
<evidence type="ECO:0000313" key="10">
    <source>
        <dbReference type="RefSeq" id="XP_001120100.2"/>
    </source>
</evidence>
<dbReference type="InterPro" id="IPR002099">
    <property type="entry name" value="MutL/Mlh/PMS"/>
</dbReference>
<keyword evidence="4" id="KW-0234">DNA repair</keyword>
<accession>A0A7M7FXR2</accession>
<proteinExistence type="inferred from homology"/>
<dbReference type="SUPFAM" id="SSF55874">
    <property type="entry name" value="ATPase domain of HSP90 chaperone/DNA topoisomerase II/histidine kinase"/>
    <property type="match status" value="1"/>
</dbReference>
<dbReference type="GO" id="GO:0006298">
    <property type="term" value="P:mismatch repair"/>
    <property type="evidence" value="ECO:0007669"/>
    <property type="project" value="InterPro"/>
</dbReference>
<reference evidence="8" key="1">
    <citation type="submission" date="2021-01" db="UniProtKB">
        <authorList>
            <consortium name="EnsemblMetazoa"/>
        </authorList>
    </citation>
    <scope>IDENTIFICATION</scope>
    <source>
        <strain evidence="8">DH4</strain>
    </source>
</reference>
<dbReference type="Proteomes" id="UP000005203">
    <property type="component" value="Linkage group LG15"/>
</dbReference>
<comment type="similarity">
    <text evidence="2">Belongs to the DNA mismatch repair MutL/HexB family.</text>
</comment>
<dbReference type="OrthoDB" id="10263226at2759"/>
<dbReference type="GO" id="GO:0030983">
    <property type="term" value="F:mismatched DNA binding"/>
    <property type="evidence" value="ECO:0007669"/>
    <property type="project" value="InterPro"/>
</dbReference>
<dbReference type="InterPro" id="IPR036890">
    <property type="entry name" value="HATPase_C_sf"/>
</dbReference>
<dbReference type="PROSITE" id="PS00058">
    <property type="entry name" value="DNA_MISMATCH_REPAIR_1"/>
    <property type="match status" value="1"/>
</dbReference>
<dbReference type="OMA" id="ANYHVKK"/>
<dbReference type="GO" id="GO:0005524">
    <property type="term" value="F:ATP binding"/>
    <property type="evidence" value="ECO:0007669"/>
    <property type="project" value="InterPro"/>
</dbReference>
<evidence type="ECO:0000256" key="6">
    <source>
        <dbReference type="SAM" id="Coils"/>
    </source>
</evidence>